<protein>
    <submittedName>
        <fullName evidence="2">Uncharacterized protein</fullName>
    </submittedName>
</protein>
<dbReference type="EMBL" id="BSYO01000022">
    <property type="protein sequence ID" value="GMH20818.1"/>
    <property type="molecule type" value="Genomic_DNA"/>
</dbReference>
<organism evidence="2 3">
    <name type="scientific">Nepenthes gracilis</name>
    <name type="common">Slender pitcher plant</name>
    <dbReference type="NCBI Taxonomy" id="150966"/>
    <lineage>
        <taxon>Eukaryota</taxon>
        <taxon>Viridiplantae</taxon>
        <taxon>Streptophyta</taxon>
        <taxon>Embryophyta</taxon>
        <taxon>Tracheophyta</taxon>
        <taxon>Spermatophyta</taxon>
        <taxon>Magnoliopsida</taxon>
        <taxon>eudicotyledons</taxon>
        <taxon>Gunneridae</taxon>
        <taxon>Pentapetalae</taxon>
        <taxon>Caryophyllales</taxon>
        <taxon>Nepenthaceae</taxon>
        <taxon>Nepenthes</taxon>
    </lineage>
</organism>
<keyword evidence="1" id="KW-1133">Transmembrane helix</keyword>
<feature type="transmembrane region" description="Helical" evidence="1">
    <location>
        <begin position="20"/>
        <end position="38"/>
    </location>
</feature>
<keyword evidence="1" id="KW-0472">Membrane</keyword>
<proteinExistence type="predicted"/>
<name>A0AAD3XX80_NEPGR</name>
<gene>
    <name evidence="2" type="ORF">Nepgr_022660</name>
</gene>
<evidence type="ECO:0000256" key="1">
    <source>
        <dbReference type="SAM" id="Phobius"/>
    </source>
</evidence>
<keyword evidence="3" id="KW-1185">Reference proteome</keyword>
<keyword evidence="1" id="KW-0812">Transmembrane</keyword>
<reference evidence="2" key="1">
    <citation type="submission" date="2023-05" db="EMBL/GenBank/DDBJ databases">
        <title>Nepenthes gracilis genome sequencing.</title>
        <authorList>
            <person name="Fukushima K."/>
        </authorList>
    </citation>
    <scope>NUCLEOTIDE SEQUENCE</scope>
    <source>
        <strain evidence="2">SING2019-196</strain>
    </source>
</reference>
<dbReference type="Proteomes" id="UP001279734">
    <property type="component" value="Unassembled WGS sequence"/>
</dbReference>
<sequence>MTLVLQFSIVLLRFCDSPVFLSLFGFVELLIWVWGLGFHDKLLRCFGLSTASSWRHSWTRRVYTGGAC</sequence>
<dbReference type="AlphaFoldDB" id="A0AAD3XX80"/>
<comment type="caution">
    <text evidence="2">The sequence shown here is derived from an EMBL/GenBank/DDBJ whole genome shotgun (WGS) entry which is preliminary data.</text>
</comment>
<evidence type="ECO:0000313" key="3">
    <source>
        <dbReference type="Proteomes" id="UP001279734"/>
    </source>
</evidence>
<evidence type="ECO:0000313" key="2">
    <source>
        <dbReference type="EMBL" id="GMH20818.1"/>
    </source>
</evidence>
<accession>A0AAD3XX80</accession>